<organism evidence="12 13">
    <name type="scientific">Ganoderma sinense ZZ0214-1</name>
    <dbReference type="NCBI Taxonomy" id="1077348"/>
    <lineage>
        <taxon>Eukaryota</taxon>
        <taxon>Fungi</taxon>
        <taxon>Dikarya</taxon>
        <taxon>Basidiomycota</taxon>
        <taxon>Agaricomycotina</taxon>
        <taxon>Agaricomycetes</taxon>
        <taxon>Polyporales</taxon>
        <taxon>Polyporaceae</taxon>
        <taxon>Ganoderma</taxon>
    </lineage>
</organism>
<evidence type="ECO:0000256" key="8">
    <source>
        <dbReference type="ARBA" id="ARBA00023136"/>
    </source>
</evidence>
<dbReference type="GO" id="GO:0046872">
    <property type="term" value="F:metal ion binding"/>
    <property type="evidence" value="ECO:0007669"/>
    <property type="project" value="UniProtKB-KW"/>
</dbReference>
<dbReference type="PROSITE" id="PS00822">
    <property type="entry name" value="CYTO_HEME_LYASE_2"/>
    <property type="match status" value="1"/>
</dbReference>
<reference evidence="12 13" key="1">
    <citation type="journal article" date="2015" name="Sci. Rep.">
        <title>Chromosome-level genome map provides insights into diverse defense mechanisms in the medicinal fungus Ganoderma sinense.</title>
        <authorList>
            <person name="Zhu Y."/>
            <person name="Xu J."/>
            <person name="Sun C."/>
            <person name="Zhou S."/>
            <person name="Xu H."/>
            <person name="Nelson D.R."/>
            <person name="Qian J."/>
            <person name="Song J."/>
            <person name="Luo H."/>
            <person name="Xiang L."/>
            <person name="Li Y."/>
            <person name="Xu Z."/>
            <person name="Ji A."/>
            <person name="Wang L."/>
            <person name="Lu S."/>
            <person name="Hayward A."/>
            <person name="Sun W."/>
            <person name="Li X."/>
            <person name="Schwartz D.C."/>
            <person name="Wang Y."/>
            <person name="Chen S."/>
        </authorList>
    </citation>
    <scope>NUCLEOTIDE SEQUENCE [LARGE SCALE GENOMIC DNA]</scope>
    <source>
        <strain evidence="12 13">ZZ0214-1</strain>
    </source>
</reference>
<comment type="similarity">
    <text evidence="2 10">Belongs to the cytochrome c-type heme lyase family.</text>
</comment>
<protein>
    <recommendedName>
        <fullName evidence="10">Holocytochrome c-type synthase</fullName>
        <ecNumber evidence="10">4.4.1.17</ecNumber>
    </recommendedName>
</protein>
<evidence type="ECO:0000256" key="3">
    <source>
        <dbReference type="ARBA" id="ARBA00022617"/>
    </source>
</evidence>
<dbReference type="AlphaFoldDB" id="A0A2G8RQS8"/>
<evidence type="ECO:0000256" key="10">
    <source>
        <dbReference type="RuleBase" id="RU363130"/>
    </source>
</evidence>
<evidence type="ECO:0000256" key="9">
    <source>
        <dbReference type="ARBA" id="ARBA00023239"/>
    </source>
</evidence>
<evidence type="ECO:0000256" key="7">
    <source>
        <dbReference type="ARBA" id="ARBA00023128"/>
    </source>
</evidence>
<keyword evidence="5 10" id="KW-0999">Mitochondrion inner membrane</keyword>
<evidence type="ECO:0000313" key="13">
    <source>
        <dbReference type="Proteomes" id="UP000230002"/>
    </source>
</evidence>
<dbReference type="Proteomes" id="UP000230002">
    <property type="component" value="Unassembled WGS sequence"/>
</dbReference>
<dbReference type="PANTHER" id="PTHR12743:SF0">
    <property type="entry name" value="HOLOCYTOCHROME C-TYPE SYNTHASE"/>
    <property type="match status" value="1"/>
</dbReference>
<keyword evidence="3 10" id="KW-0349">Heme</keyword>
<dbReference type="EMBL" id="AYKW01000067">
    <property type="protein sequence ID" value="PIL23864.1"/>
    <property type="molecule type" value="Genomic_DNA"/>
</dbReference>
<dbReference type="GO" id="GO:0005743">
    <property type="term" value="C:mitochondrial inner membrane"/>
    <property type="evidence" value="ECO:0007669"/>
    <property type="project" value="UniProtKB-SubCell"/>
</dbReference>
<comment type="catalytic activity">
    <reaction evidence="10">
        <text>holo-[cytochrome c] = apo-[cytochrome c] + heme b</text>
        <dbReference type="Rhea" id="RHEA:22648"/>
        <dbReference type="Rhea" id="RHEA-COMP:10725"/>
        <dbReference type="Rhea" id="RHEA-COMP:10726"/>
        <dbReference type="ChEBI" id="CHEBI:29950"/>
        <dbReference type="ChEBI" id="CHEBI:60344"/>
        <dbReference type="ChEBI" id="CHEBI:83739"/>
        <dbReference type="EC" id="4.4.1.17"/>
    </reaction>
</comment>
<gene>
    <name evidence="12" type="ORF">GSI_13615</name>
</gene>
<dbReference type="STRING" id="1077348.A0A2G8RQS8"/>
<accession>A0A2G8RQS8</accession>
<keyword evidence="6 10" id="KW-0408">Iron</keyword>
<comment type="subcellular location">
    <subcellularLocation>
        <location evidence="1 10">Mitochondrion inner membrane</location>
    </subcellularLocation>
</comment>
<dbReference type="EC" id="4.4.1.17" evidence="10"/>
<dbReference type="OrthoDB" id="4243at2759"/>
<evidence type="ECO:0000313" key="12">
    <source>
        <dbReference type="EMBL" id="PIL23864.1"/>
    </source>
</evidence>
<keyword evidence="4 10" id="KW-0479">Metal-binding</keyword>
<evidence type="ECO:0000256" key="5">
    <source>
        <dbReference type="ARBA" id="ARBA00022792"/>
    </source>
</evidence>
<evidence type="ECO:0000256" key="11">
    <source>
        <dbReference type="SAM" id="MobiDB-lite"/>
    </source>
</evidence>
<dbReference type="GO" id="GO:0004408">
    <property type="term" value="F:holocytochrome-c synthase activity"/>
    <property type="evidence" value="ECO:0007669"/>
    <property type="project" value="UniProtKB-EC"/>
</dbReference>
<dbReference type="Pfam" id="PF01265">
    <property type="entry name" value="Cyto_heme_lyase"/>
    <property type="match status" value="1"/>
</dbReference>
<keyword evidence="8 10" id="KW-0472">Membrane</keyword>
<evidence type="ECO:0000256" key="1">
    <source>
        <dbReference type="ARBA" id="ARBA00004273"/>
    </source>
</evidence>
<dbReference type="PANTHER" id="PTHR12743">
    <property type="entry name" value="CYTOCHROME C1 HEME LYASE"/>
    <property type="match status" value="1"/>
</dbReference>
<feature type="region of interest" description="Disordered" evidence="11">
    <location>
        <begin position="1"/>
        <end position="66"/>
    </location>
</feature>
<evidence type="ECO:0000256" key="2">
    <source>
        <dbReference type="ARBA" id="ARBA00007255"/>
    </source>
</evidence>
<comment type="caution">
    <text evidence="12">The sequence shown here is derived from an EMBL/GenBank/DDBJ whole genome shotgun (WGS) entry which is preliminary data.</text>
</comment>
<comment type="function">
    <text evidence="10">Lyase that catalyzes the covalent linking of the heme group to the cytochrome C apoprotein to produce the mature functional cytochrome.</text>
</comment>
<feature type="compositionally biased region" description="Basic and acidic residues" evidence="11">
    <location>
        <begin position="1"/>
        <end position="14"/>
    </location>
</feature>
<keyword evidence="9 10" id="KW-0456">Lyase</keyword>
<proteinExistence type="inferred from homology"/>
<keyword evidence="7 10" id="KW-0496">Mitochondrion</keyword>
<feature type="compositionally biased region" description="Polar residues" evidence="11">
    <location>
        <begin position="31"/>
        <end position="40"/>
    </location>
</feature>
<evidence type="ECO:0000256" key="4">
    <source>
        <dbReference type="ARBA" id="ARBA00022723"/>
    </source>
</evidence>
<dbReference type="InterPro" id="IPR000511">
    <property type="entry name" value="Holocyt_c/c1_synthase"/>
</dbReference>
<sequence>MADSADKCPVDHRALASSSSTEKCPVDNAKRSSWTAILSRQSHDGHGAAELPDTPLPPPNLPLERETSSIPRVDGGNWVYPSQAQFYAAMARKSHNPHESDMKVVVPIHNAVNERAWGEIMKWEAGQGGDKCGGVKLVSFKGRPNDRSPRAWFYSLLGYSPPFDRHDWVVDRCGVRTRYVIDFYSGHTGGPASKNLSFFLDVRPALDSWDGIRLRTGRFWGQIFGRLWGEHAKPESATRS</sequence>
<evidence type="ECO:0000256" key="6">
    <source>
        <dbReference type="ARBA" id="ARBA00023004"/>
    </source>
</evidence>
<name>A0A2G8RQS8_9APHY</name>
<keyword evidence="13" id="KW-1185">Reference proteome</keyword>